<dbReference type="KEGG" id="foc:113204268"/>
<evidence type="ECO:0000256" key="4">
    <source>
        <dbReference type="ARBA" id="ARBA00022989"/>
    </source>
</evidence>
<dbReference type="AlphaFoldDB" id="A0A6J1S1V5"/>
<evidence type="ECO:0000313" key="8">
    <source>
        <dbReference type="Proteomes" id="UP000504606"/>
    </source>
</evidence>
<evidence type="ECO:0000256" key="1">
    <source>
        <dbReference type="ARBA" id="ARBA00004141"/>
    </source>
</evidence>
<keyword evidence="4" id="KW-1133">Transmembrane helix</keyword>
<reference evidence="9" key="1">
    <citation type="submission" date="2025-08" db="UniProtKB">
        <authorList>
            <consortium name="RefSeq"/>
        </authorList>
    </citation>
    <scope>IDENTIFICATION</scope>
    <source>
        <tissue evidence="9">Whole organism</tissue>
    </source>
</reference>
<dbReference type="CTD" id="41720"/>
<comment type="subcellular location">
    <subcellularLocation>
        <location evidence="1">Membrane</location>
        <topology evidence="1">Multi-pass membrane protein</topology>
    </subcellularLocation>
</comment>
<keyword evidence="5" id="KW-0472">Membrane</keyword>
<dbReference type="OrthoDB" id="5826189at2759"/>
<comment type="similarity">
    <text evidence="2">Belongs to the Tim17/Tim22/Tim23 family.</text>
</comment>
<evidence type="ECO:0000256" key="6">
    <source>
        <dbReference type="ARBA" id="ARBA00040778"/>
    </source>
</evidence>
<evidence type="ECO:0000256" key="2">
    <source>
        <dbReference type="ARBA" id="ARBA00008444"/>
    </source>
</evidence>
<dbReference type="Pfam" id="PF02466">
    <property type="entry name" value="Tim17"/>
    <property type="match status" value="1"/>
</dbReference>
<organism evidence="8 9">
    <name type="scientific">Frankliniella occidentalis</name>
    <name type="common">Western flower thrips</name>
    <name type="synonym">Euthrips occidentalis</name>
    <dbReference type="NCBI Taxonomy" id="133901"/>
    <lineage>
        <taxon>Eukaryota</taxon>
        <taxon>Metazoa</taxon>
        <taxon>Ecdysozoa</taxon>
        <taxon>Arthropoda</taxon>
        <taxon>Hexapoda</taxon>
        <taxon>Insecta</taxon>
        <taxon>Pterygota</taxon>
        <taxon>Neoptera</taxon>
        <taxon>Paraneoptera</taxon>
        <taxon>Thysanoptera</taxon>
        <taxon>Terebrantia</taxon>
        <taxon>Thripoidea</taxon>
        <taxon>Thripidae</taxon>
        <taxon>Frankliniella</taxon>
    </lineage>
</organism>
<evidence type="ECO:0000256" key="3">
    <source>
        <dbReference type="ARBA" id="ARBA00022692"/>
    </source>
</evidence>
<dbReference type="InterPro" id="IPR055299">
    <property type="entry name" value="TIMMDC1"/>
</dbReference>
<dbReference type="PANTHER" id="PTHR13002:SF1">
    <property type="entry name" value="COMPLEX I ASSEMBLY FACTOR TIMMDC1, MITOCHONDRIAL"/>
    <property type="match status" value="1"/>
</dbReference>
<dbReference type="GO" id="GO:0016020">
    <property type="term" value="C:membrane"/>
    <property type="evidence" value="ECO:0007669"/>
    <property type="project" value="UniProtKB-SubCell"/>
</dbReference>
<dbReference type="GO" id="GO:0005739">
    <property type="term" value="C:mitochondrion"/>
    <property type="evidence" value="ECO:0007669"/>
    <property type="project" value="TreeGrafter"/>
</dbReference>
<evidence type="ECO:0000256" key="5">
    <source>
        <dbReference type="ARBA" id="ARBA00023136"/>
    </source>
</evidence>
<keyword evidence="3" id="KW-0812">Transmembrane</keyword>
<sequence>MNISKNIFKKMLRRKSNIFLSFLPFVSNTDEPGQTPTDLLIQQRYEAFSPSNDMSGWERVKLGLLTPDDIGEFGPHVSVITTSTFLAAIAGFGYGGFQTSRSAYMNFMKTNQATKFDSHMEAKRRLQDRVSIGYLKGGTQLGWRTGLFAFMFTSVTNAVSLYRNKDGILEYTAGGLIAGISYRMHRGTRAVIVGGILGSTLGTIGGVFSYCYLKLFGVTMEELREANYKFNLQRQSWIQEGTAESNREDGEESLLIEKMAKDKKNLTMPDNLENVDIKS</sequence>
<accession>A0A6J1S1V5</accession>
<evidence type="ECO:0000313" key="9">
    <source>
        <dbReference type="RefSeq" id="XP_026275169.1"/>
    </source>
</evidence>
<keyword evidence="8" id="KW-1185">Reference proteome</keyword>
<proteinExistence type="inferred from homology"/>
<protein>
    <recommendedName>
        <fullName evidence="6">Complex I assembly factor TIMMDC1, mitochondrial</fullName>
    </recommendedName>
    <alternativeName>
        <fullName evidence="7">Translocase of inner mitochondrial membrane domain-containing protein 1</fullName>
    </alternativeName>
</protein>
<dbReference type="Proteomes" id="UP000504606">
    <property type="component" value="Unplaced"/>
</dbReference>
<dbReference type="GO" id="GO:0032981">
    <property type="term" value="P:mitochondrial respiratory chain complex I assembly"/>
    <property type="evidence" value="ECO:0007669"/>
    <property type="project" value="InterPro"/>
</dbReference>
<dbReference type="GeneID" id="113204268"/>
<dbReference type="PANTHER" id="PTHR13002">
    <property type="entry name" value="C3ORF1 PROTEIN-RELATED"/>
    <property type="match status" value="1"/>
</dbReference>
<dbReference type="RefSeq" id="XP_026275169.1">
    <property type="nucleotide sequence ID" value="XM_026419384.2"/>
</dbReference>
<gene>
    <name evidence="9" type="primary">LOC113204268</name>
</gene>
<name>A0A6J1S1V5_FRAOC</name>
<evidence type="ECO:0000256" key="7">
    <source>
        <dbReference type="ARBA" id="ARBA00041344"/>
    </source>
</evidence>